<organism evidence="1 2">
    <name type="scientific">Brassica cretica</name>
    <name type="common">Mustard</name>
    <dbReference type="NCBI Taxonomy" id="69181"/>
    <lineage>
        <taxon>Eukaryota</taxon>
        <taxon>Viridiplantae</taxon>
        <taxon>Streptophyta</taxon>
        <taxon>Embryophyta</taxon>
        <taxon>Tracheophyta</taxon>
        <taxon>Spermatophyta</taxon>
        <taxon>Magnoliopsida</taxon>
        <taxon>eudicotyledons</taxon>
        <taxon>Gunneridae</taxon>
        <taxon>Pentapetalae</taxon>
        <taxon>rosids</taxon>
        <taxon>malvids</taxon>
        <taxon>Brassicales</taxon>
        <taxon>Brassicaceae</taxon>
        <taxon>Brassiceae</taxon>
        <taxon>Brassica</taxon>
    </lineage>
</organism>
<protein>
    <submittedName>
        <fullName evidence="1">Uncharacterized protein</fullName>
    </submittedName>
</protein>
<accession>A0A8S9GU78</accession>
<evidence type="ECO:0000313" key="2">
    <source>
        <dbReference type="Proteomes" id="UP000712281"/>
    </source>
</evidence>
<name>A0A8S9GU78_BRACR</name>
<sequence length="53" mass="5846">MIDNQPDANSTTKGNERELKIQKLQGDITTVGNVHLVMDAIAMDAISWMSLVM</sequence>
<proteinExistence type="predicted"/>
<dbReference type="Proteomes" id="UP000712281">
    <property type="component" value="Unassembled WGS sequence"/>
</dbReference>
<reference evidence="1" key="1">
    <citation type="submission" date="2019-12" db="EMBL/GenBank/DDBJ databases">
        <title>Genome sequencing and annotation of Brassica cretica.</title>
        <authorList>
            <person name="Studholme D.J."/>
            <person name="Sarris P.F."/>
        </authorList>
    </citation>
    <scope>NUCLEOTIDE SEQUENCE</scope>
    <source>
        <strain evidence="1">PFS-001/15</strain>
        <tissue evidence="1">Leaf</tissue>
    </source>
</reference>
<evidence type="ECO:0000313" key="1">
    <source>
        <dbReference type="EMBL" id="KAF2555427.1"/>
    </source>
</evidence>
<gene>
    <name evidence="1" type="ORF">F2Q68_00015648</name>
</gene>
<dbReference type="EMBL" id="QGKW02001940">
    <property type="protein sequence ID" value="KAF2555427.1"/>
    <property type="molecule type" value="Genomic_DNA"/>
</dbReference>
<comment type="caution">
    <text evidence="1">The sequence shown here is derived from an EMBL/GenBank/DDBJ whole genome shotgun (WGS) entry which is preliminary data.</text>
</comment>